<feature type="transmembrane region" description="Helical" evidence="6">
    <location>
        <begin position="364"/>
        <end position="382"/>
    </location>
</feature>
<dbReference type="Pfam" id="PF03323">
    <property type="entry name" value="GerA"/>
    <property type="match status" value="1"/>
</dbReference>
<evidence type="ECO:0000256" key="6">
    <source>
        <dbReference type="SAM" id="Phobius"/>
    </source>
</evidence>
<proteinExistence type="inferred from homology"/>
<evidence type="ECO:0000256" key="1">
    <source>
        <dbReference type="ARBA" id="ARBA00004141"/>
    </source>
</evidence>
<keyword evidence="6" id="KW-0812">Transmembrane</keyword>
<evidence type="ECO:0000313" key="7">
    <source>
        <dbReference type="EMBL" id="MBO1512447.1"/>
    </source>
</evidence>
<accession>A0ABS3N2E9</accession>
<evidence type="ECO:0000313" key="8">
    <source>
        <dbReference type="Proteomes" id="UP000663981"/>
    </source>
</evidence>
<keyword evidence="3 4" id="KW-0472">Membrane</keyword>
<dbReference type="InterPro" id="IPR050768">
    <property type="entry name" value="UPF0353/GerABKA_families"/>
</dbReference>
<comment type="subcellular location">
    <subcellularLocation>
        <location evidence="4">Cell membrane</location>
    </subcellularLocation>
    <subcellularLocation>
        <location evidence="1">Membrane</location>
        <topology evidence="1">Multi-pass membrane protein</topology>
    </subcellularLocation>
</comment>
<keyword evidence="6" id="KW-1133">Transmembrane helix</keyword>
<organism evidence="7 8">
    <name type="scientific">Metabacillus bambusae</name>
    <dbReference type="NCBI Taxonomy" id="2795218"/>
    <lineage>
        <taxon>Bacteria</taxon>
        <taxon>Bacillati</taxon>
        <taxon>Bacillota</taxon>
        <taxon>Bacilli</taxon>
        <taxon>Bacillales</taxon>
        <taxon>Bacillaceae</taxon>
        <taxon>Metabacillus</taxon>
    </lineage>
</organism>
<dbReference type="PANTHER" id="PTHR22550">
    <property type="entry name" value="SPORE GERMINATION PROTEIN"/>
    <property type="match status" value="1"/>
</dbReference>
<feature type="region of interest" description="Disordered" evidence="5">
    <location>
        <begin position="491"/>
        <end position="515"/>
    </location>
</feature>
<reference evidence="7 8" key="1">
    <citation type="submission" date="2021-03" db="EMBL/GenBank/DDBJ databases">
        <title>Whole genome sequence of Metabacillus bambusae BG109.</title>
        <authorList>
            <person name="Jeong J.W."/>
        </authorList>
    </citation>
    <scope>NUCLEOTIDE SEQUENCE [LARGE SCALE GENOMIC DNA]</scope>
    <source>
        <strain evidence="7 8">BG109</strain>
    </source>
</reference>
<evidence type="ECO:0000256" key="3">
    <source>
        <dbReference type="ARBA" id="ARBA00023136"/>
    </source>
</evidence>
<feature type="transmembrane region" description="Helical" evidence="6">
    <location>
        <begin position="300"/>
        <end position="319"/>
    </location>
</feature>
<feature type="transmembrane region" description="Helical" evidence="6">
    <location>
        <begin position="421"/>
        <end position="445"/>
    </location>
</feature>
<feature type="transmembrane region" description="Helical" evidence="6">
    <location>
        <begin position="388"/>
        <end position="409"/>
    </location>
</feature>
<feature type="transmembrane region" description="Helical" evidence="6">
    <location>
        <begin position="339"/>
        <end position="357"/>
    </location>
</feature>
<comment type="similarity">
    <text evidence="2 4">Belongs to the GerABKA family.</text>
</comment>
<dbReference type="EMBL" id="JAGDEL010000008">
    <property type="protein sequence ID" value="MBO1512447.1"/>
    <property type="molecule type" value="Genomic_DNA"/>
</dbReference>
<sequence length="515" mass="57699">MQENKLEQAILKVPLSTSLDKNLSQLKQIFEKCEDIVFHETEIHHIKVCLVHLDKINKEKVIVEIEQVFSTYNREDFSLDSKNPITAFFEQRFPFRSVEKLTEINDVVEKVLDSEIVLFVDGLEKALLFQTNDLTGRFVSEPSNEPTVRGPQVGFVEDINMNLKLVRKIIKTPSLKVEHLIVGKQTKTNIALLYLKGITDENIVKEVHKRISQIQIDGVLDSQYLESMIQDSRNSPFPTLFSTERPDRVSASLLEGRVAILTDGTPYALTAPALFVEFLHSGDDFYNGSLVSTVVRWIRFLGFFITLILPAFFVAMTSFHQDLLQTPFLIRIASLREGLPYPVLVEAIFMLLTFELIREAGLRIPKTFGSAAITILGLVLISQSAVQAGIIGPIMAIVVSVTALTSFILPNYSFHQIIRLCGLPLLLLAGLFGFMGIIVGLMFGLTHLVSLKSFGVPYFTPVSPAYRRGWKDVFIRAPLWAMETRPPGLGVNNPIRAGENDVNDPNSEGDHGDKN</sequence>
<protein>
    <submittedName>
        <fullName evidence="7">Spore germination protein</fullName>
    </submittedName>
</protein>
<dbReference type="PANTHER" id="PTHR22550:SF5">
    <property type="entry name" value="LEUCINE ZIPPER PROTEIN 4"/>
    <property type="match status" value="1"/>
</dbReference>
<name>A0ABS3N2E9_9BACI</name>
<dbReference type="PIRSF" id="PIRSF005690">
    <property type="entry name" value="GerBA"/>
    <property type="match status" value="1"/>
</dbReference>
<dbReference type="RefSeq" id="WP_207978499.1">
    <property type="nucleotide sequence ID" value="NZ_JAGDEL010000008.1"/>
</dbReference>
<keyword evidence="8" id="KW-1185">Reference proteome</keyword>
<gene>
    <name evidence="7" type="ORF">I7822_12280</name>
</gene>
<evidence type="ECO:0000256" key="2">
    <source>
        <dbReference type="ARBA" id="ARBA00005278"/>
    </source>
</evidence>
<comment type="caution">
    <text evidence="7">The sequence shown here is derived from an EMBL/GenBank/DDBJ whole genome shotgun (WGS) entry which is preliminary data.</text>
</comment>
<dbReference type="Proteomes" id="UP000663981">
    <property type="component" value="Unassembled WGS sequence"/>
</dbReference>
<dbReference type="InterPro" id="IPR004995">
    <property type="entry name" value="Spore_Ger"/>
</dbReference>
<evidence type="ECO:0000256" key="5">
    <source>
        <dbReference type="SAM" id="MobiDB-lite"/>
    </source>
</evidence>
<evidence type="ECO:0000256" key="4">
    <source>
        <dbReference type="PIRNR" id="PIRNR005690"/>
    </source>
</evidence>